<dbReference type="EMBL" id="GBRH01191393">
    <property type="protein sequence ID" value="JAE06503.1"/>
    <property type="molecule type" value="Transcribed_RNA"/>
</dbReference>
<organism evidence="1">
    <name type="scientific">Arundo donax</name>
    <name type="common">Giant reed</name>
    <name type="synonym">Donax arundinaceus</name>
    <dbReference type="NCBI Taxonomy" id="35708"/>
    <lineage>
        <taxon>Eukaryota</taxon>
        <taxon>Viridiplantae</taxon>
        <taxon>Streptophyta</taxon>
        <taxon>Embryophyta</taxon>
        <taxon>Tracheophyta</taxon>
        <taxon>Spermatophyta</taxon>
        <taxon>Magnoliopsida</taxon>
        <taxon>Liliopsida</taxon>
        <taxon>Poales</taxon>
        <taxon>Poaceae</taxon>
        <taxon>PACMAD clade</taxon>
        <taxon>Arundinoideae</taxon>
        <taxon>Arundineae</taxon>
        <taxon>Arundo</taxon>
    </lineage>
</organism>
<name>A0A0A9FE21_ARUDO</name>
<protein>
    <submittedName>
        <fullName evidence="1">Uncharacterized protein</fullName>
    </submittedName>
</protein>
<evidence type="ECO:0000313" key="1">
    <source>
        <dbReference type="EMBL" id="JAE06503.1"/>
    </source>
</evidence>
<dbReference type="AlphaFoldDB" id="A0A0A9FE21"/>
<reference evidence="1" key="2">
    <citation type="journal article" date="2015" name="Data Brief">
        <title>Shoot transcriptome of the giant reed, Arundo donax.</title>
        <authorList>
            <person name="Barrero R.A."/>
            <person name="Guerrero F.D."/>
            <person name="Moolhuijzen P."/>
            <person name="Goolsby J.A."/>
            <person name="Tidwell J."/>
            <person name="Bellgard S.E."/>
            <person name="Bellgard M.I."/>
        </authorList>
    </citation>
    <scope>NUCLEOTIDE SEQUENCE</scope>
    <source>
        <tissue evidence="1">Shoot tissue taken approximately 20 cm above the soil surface</tissue>
    </source>
</reference>
<proteinExistence type="predicted"/>
<reference evidence="1" key="1">
    <citation type="submission" date="2014-09" db="EMBL/GenBank/DDBJ databases">
        <authorList>
            <person name="Magalhaes I.L.F."/>
            <person name="Oliveira U."/>
            <person name="Santos F.R."/>
            <person name="Vidigal T.H.D.A."/>
            <person name="Brescovit A.D."/>
            <person name="Santos A.J."/>
        </authorList>
    </citation>
    <scope>NUCLEOTIDE SEQUENCE</scope>
    <source>
        <tissue evidence="1">Shoot tissue taken approximately 20 cm above the soil surface</tissue>
    </source>
</reference>
<accession>A0A0A9FE21</accession>
<sequence>MFFVLLMVCINICPTSVLLSIPFSPRFHFGKN</sequence>